<feature type="transmembrane region" description="Helical" evidence="1">
    <location>
        <begin position="6"/>
        <end position="23"/>
    </location>
</feature>
<accession>A0A0S7BWN0</accession>
<evidence type="ECO:0000313" key="3">
    <source>
        <dbReference type="Proteomes" id="UP000053091"/>
    </source>
</evidence>
<reference evidence="2" key="1">
    <citation type="journal article" date="2015" name="Genome Announc.">
        <title>Draft Genome Sequence of Bacteroidales Strain TBC1, a Novel Isolate from a Methanogenic Wastewater Treatment System.</title>
        <authorList>
            <person name="Tourlousse D.M."/>
            <person name="Matsuura N."/>
            <person name="Sun L."/>
            <person name="Toyonaga M."/>
            <person name="Kuroda K."/>
            <person name="Ohashi A."/>
            <person name="Cruz R."/>
            <person name="Yamaguchi T."/>
            <person name="Sekiguchi Y."/>
        </authorList>
    </citation>
    <scope>NUCLEOTIDE SEQUENCE [LARGE SCALE GENOMIC DNA]</scope>
    <source>
        <strain evidence="2">TBC1</strain>
    </source>
</reference>
<dbReference type="Proteomes" id="UP000053091">
    <property type="component" value="Unassembled WGS sequence"/>
</dbReference>
<gene>
    <name evidence="2" type="ORF">TBC1_111145</name>
</gene>
<evidence type="ECO:0000313" key="2">
    <source>
        <dbReference type="EMBL" id="GAP43003.1"/>
    </source>
</evidence>
<proteinExistence type="predicted"/>
<sequence length="48" mass="5597">MTGITVIIVILVPIAFQIFMLQIKQDKRHNEIKEILNGIEEKLEKHNP</sequence>
<keyword evidence="1" id="KW-0812">Transmembrane</keyword>
<keyword evidence="1" id="KW-0472">Membrane</keyword>
<dbReference type="AlphaFoldDB" id="A0A0S7BWN0"/>
<dbReference type="STRING" id="1678841.TBC1_111145"/>
<dbReference type="EMBL" id="DF968182">
    <property type="protein sequence ID" value="GAP43003.1"/>
    <property type="molecule type" value="Genomic_DNA"/>
</dbReference>
<name>A0A0S7BWN0_9BACT</name>
<organism evidence="2">
    <name type="scientific">Lentimicrobium saccharophilum</name>
    <dbReference type="NCBI Taxonomy" id="1678841"/>
    <lineage>
        <taxon>Bacteria</taxon>
        <taxon>Pseudomonadati</taxon>
        <taxon>Bacteroidota</taxon>
        <taxon>Bacteroidia</taxon>
        <taxon>Bacteroidales</taxon>
        <taxon>Lentimicrobiaceae</taxon>
        <taxon>Lentimicrobium</taxon>
    </lineage>
</organism>
<evidence type="ECO:0000256" key="1">
    <source>
        <dbReference type="SAM" id="Phobius"/>
    </source>
</evidence>
<protein>
    <submittedName>
        <fullName evidence="2">Uncharacterized protein</fullName>
    </submittedName>
</protein>
<keyword evidence="3" id="KW-1185">Reference proteome</keyword>
<keyword evidence="1" id="KW-1133">Transmembrane helix</keyword>